<keyword evidence="2" id="KW-1185">Reference proteome</keyword>
<evidence type="ECO:0000313" key="2">
    <source>
        <dbReference type="Proteomes" id="UP001374803"/>
    </source>
</evidence>
<proteinExistence type="predicted"/>
<name>A0ABZ2KY59_9BACT</name>
<dbReference type="EMBL" id="CP089983">
    <property type="protein sequence ID" value="WXB03010.1"/>
    <property type="molecule type" value="Genomic_DNA"/>
</dbReference>
<accession>A0ABZ2KY59</accession>
<evidence type="ECO:0000313" key="1">
    <source>
        <dbReference type="EMBL" id="WXB03010.1"/>
    </source>
</evidence>
<gene>
    <name evidence="1" type="ORF">LVJ94_39645</name>
</gene>
<sequence>MPKAVDDSDDAGSYVLTATHARTEQLSGMVFGMRPPVVFGIIEAYICRRCGFVQSFAREPEKIPIGEKYETTLVRGPKDGNPYR</sequence>
<dbReference type="RefSeq" id="WP_394832636.1">
    <property type="nucleotide sequence ID" value="NZ_CP089929.1"/>
</dbReference>
<protein>
    <submittedName>
        <fullName evidence="1">Uncharacterized protein</fullName>
    </submittedName>
</protein>
<organism evidence="1 2">
    <name type="scientific">Pendulispora rubella</name>
    <dbReference type="NCBI Taxonomy" id="2741070"/>
    <lineage>
        <taxon>Bacteria</taxon>
        <taxon>Pseudomonadati</taxon>
        <taxon>Myxococcota</taxon>
        <taxon>Myxococcia</taxon>
        <taxon>Myxococcales</taxon>
        <taxon>Sorangiineae</taxon>
        <taxon>Pendulisporaceae</taxon>
        <taxon>Pendulispora</taxon>
    </lineage>
</organism>
<dbReference type="Proteomes" id="UP001374803">
    <property type="component" value="Chromosome"/>
</dbReference>
<reference evidence="1" key="1">
    <citation type="submission" date="2021-12" db="EMBL/GenBank/DDBJ databases">
        <title>Discovery of the Pendulisporaceae a myxobacterial family with distinct sporulation behavior and unique specialized metabolism.</title>
        <authorList>
            <person name="Garcia R."/>
            <person name="Popoff A."/>
            <person name="Bader C.D."/>
            <person name="Loehr J."/>
            <person name="Walesch S."/>
            <person name="Walt C."/>
            <person name="Boldt J."/>
            <person name="Bunk B."/>
            <person name="Haeckl F.J.F.P.J."/>
            <person name="Gunesch A.P."/>
            <person name="Birkelbach J."/>
            <person name="Nuebel U."/>
            <person name="Pietschmann T."/>
            <person name="Bach T."/>
            <person name="Mueller R."/>
        </authorList>
    </citation>
    <scope>NUCLEOTIDE SEQUENCE</scope>
    <source>
        <strain evidence="1">MSr11367</strain>
    </source>
</reference>